<dbReference type="EMBL" id="VICG01000004">
    <property type="protein sequence ID" value="KAA8572918.1"/>
    <property type="molecule type" value="Genomic_DNA"/>
</dbReference>
<dbReference type="GO" id="GO:0006396">
    <property type="term" value="P:RNA processing"/>
    <property type="evidence" value="ECO:0007669"/>
    <property type="project" value="TreeGrafter"/>
</dbReference>
<accession>A0A5M9JTR7</accession>
<comment type="caution">
    <text evidence="4">The sequence shown here is derived from an EMBL/GenBank/DDBJ whole genome shotgun (WGS) entry which is preliminary data.</text>
</comment>
<organism evidence="4 5">
    <name type="scientific">Monilinia fructicola</name>
    <name type="common">Brown rot fungus</name>
    <name type="synonym">Ciboria fructicola</name>
    <dbReference type="NCBI Taxonomy" id="38448"/>
    <lineage>
        <taxon>Eukaryota</taxon>
        <taxon>Fungi</taxon>
        <taxon>Dikarya</taxon>
        <taxon>Ascomycota</taxon>
        <taxon>Pezizomycotina</taxon>
        <taxon>Leotiomycetes</taxon>
        <taxon>Helotiales</taxon>
        <taxon>Sclerotiniaceae</taxon>
        <taxon>Monilinia</taxon>
    </lineage>
</organism>
<name>A0A5M9JTR7_MONFR</name>
<sequence>MADNDLSDVEVQQLLKDAEERMRNAKQVIVNDDSSTKFSLPNLGKSSTSAITPYIKSTGQNAHVDSSQLIPAKDRKLANSVRTVEDPIVTKAKALKTKQATAGAKWYNMPKTVVTPELKRDLQLIRLRNVLDPKRFYKKDSARAEVPEYSQVGTIIEGPTEYFSSRLTNKERKQTFVEQVLAGEQSNHKFRNKYNDIQAAKASGKKEHYKKMKAPFDCKYHLSLRAIQCRTQALTLNGHCRLEQEHVEHLDEYPFQLLGRVEIGHYVHREDPLLFFSIF</sequence>
<evidence type="ECO:0000256" key="2">
    <source>
        <dbReference type="ARBA" id="ARBA00023242"/>
    </source>
</evidence>
<dbReference type="Pfam" id="PF08698">
    <property type="entry name" value="Fcf2"/>
    <property type="match status" value="1"/>
</dbReference>
<keyword evidence="2" id="KW-0539">Nucleus</keyword>
<dbReference type="PANTHER" id="PTHR21686">
    <property type="entry name" value="DEOXYNUCLEOTIDYLTRANSFERASE TERMINAL-INTERACTING PROTEIN 2"/>
    <property type="match status" value="1"/>
</dbReference>
<evidence type="ECO:0000256" key="1">
    <source>
        <dbReference type="ARBA" id="ARBA00004604"/>
    </source>
</evidence>
<evidence type="ECO:0000259" key="3">
    <source>
        <dbReference type="Pfam" id="PF08698"/>
    </source>
</evidence>
<evidence type="ECO:0000313" key="5">
    <source>
        <dbReference type="Proteomes" id="UP000322873"/>
    </source>
</evidence>
<gene>
    <name evidence="4" type="ORF">EYC84_003470</name>
</gene>
<dbReference type="VEuPathDB" id="FungiDB:MFRU_003g00090"/>
<proteinExistence type="predicted"/>
<dbReference type="InterPro" id="IPR039883">
    <property type="entry name" value="Fcf2/DNTTIP2"/>
</dbReference>
<evidence type="ECO:0000313" key="4">
    <source>
        <dbReference type="EMBL" id="KAA8572918.1"/>
    </source>
</evidence>
<dbReference type="InterPro" id="IPR014810">
    <property type="entry name" value="Fcf2_C"/>
</dbReference>
<keyword evidence="5" id="KW-1185">Reference proteome</keyword>
<comment type="subcellular location">
    <subcellularLocation>
        <location evidence="1">Nucleus</location>
        <location evidence="1">Nucleolus</location>
    </subcellularLocation>
</comment>
<dbReference type="GO" id="GO:0003723">
    <property type="term" value="F:RNA binding"/>
    <property type="evidence" value="ECO:0007669"/>
    <property type="project" value="TreeGrafter"/>
</dbReference>
<protein>
    <recommendedName>
        <fullName evidence="3">Fcf2 pre-rRNA processing C-terminal domain-containing protein</fullName>
    </recommendedName>
</protein>
<dbReference type="GO" id="GO:0005730">
    <property type="term" value="C:nucleolus"/>
    <property type="evidence" value="ECO:0007669"/>
    <property type="project" value="UniProtKB-SubCell"/>
</dbReference>
<dbReference type="PANTHER" id="PTHR21686:SF12">
    <property type="entry name" value="DEOXYNUCLEOTIDYLTRANSFERASE TERMINAL-INTERACTING PROTEIN 2"/>
    <property type="match status" value="1"/>
</dbReference>
<feature type="domain" description="Fcf2 pre-rRNA processing C-terminal" evidence="3">
    <location>
        <begin position="99"/>
        <end position="193"/>
    </location>
</feature>
<dbReference type="AlphaFoldDB" id="A0A5M9JTR7"/>
<reference evidence="4 5" key="1">
    <citation type="submission" date="2019-06" db="EMBL/GenBank/DDBJ databases">
        <title>Genome Sequence of the Brown Rot Fungal Pathogen Monilinia fructicola.</title>
        <authorList>
            <person name="De Miccolis Angelini R.M."/>
            <person name="Landi L."/>
            <person name="Abate D."/>
            <person name="Pollastro S."/>
            <person name="Romanazzi G."/>
            <person name="Faretra F."/>
        </authorList>
    </citation>
    <scope>NUCLEOTIDE SEQUENCE [LARGE SCALE GENOMIC DNA]</scope>
    <source>
        <strain evidence="4 5">Mfrc123</strain>
    </source>
</reference>
<dbReference type="Proteomes" id="UP000322873">
    <property type="component" value="Unassembled WGS sequence"/>
</dbReference>